<proteinExistence type="inferred from homology"/>
<reference evidence="3 4" key="1">
    <citation type="submission" date="2024-11" db="EMBL/GenBank/DDBJ databases">
        <title>Adaptive evolution of stress response genes in parasites aligns with host niche diversity.</title>
        <authorList>
            <person name="Hahn C."/>
            <person name="Resl P."/>
        </authorList>
    </citation>
    <scope>NUCLEOTIDE SEQUENCE [LARGE SCALE GENOMIC DNA]</scope>
    <source>
        <strain evidence="3">EGGRZ-B1_66</strain>
        <tissue evidence="3">Body</tissue>
    </source>
</reference>
<dbReference type="EMBL" id="JBJKFK010000151">
    <property type="protein sequence ID" value="KAL3319272.1"/>
    <property type="molecule type" value="Genomic_DNA"/>
</dbReference>
<dbReference type="SUPFAM" id="SSF52833">
    <property type="entry name" value="Thioredoxin-like"/>
    <property type="match status" value="3"/>
</dbReference>
<organism evidence="3 4">
    <name type="scientific">Cichlidogyrus casuarinus</name>
    <dbReference type="NCBI Taxonomy" id="1844966"/>
    <lineage>
        <taxon>Eukaryota</taxon>
        <taxon>Metazoa</taxon>
        <taxon>Spiralia</taxon>
        <taxon>Lophotrochozoa</taxon>
        <taxon>Platyhelminthes</taxon>
        <taxon>Monogenea</taxon>
        <taxon>Monopisthocotylea</taxon>
        <taxon>Dactylogyridea</taxon>
        <taxon>Ancyrocephalidae</taxon>
        <taxon>Cichlidogyrus</taxon>
    </lineage>
</organism>
<feature type="domain" description="Thioredoxin" evidence="2">
    <location>
        <begin position="1"/>
        <end position="129"/>
    </location>
</feature>
<dbReference type="PROSITE" id="PS51352">
    <property type="entry name" value="THIOREDOXIN_2"/>
    <property type="match status" value="3"/>
</dbReference>
<dbReference type="Proteomes" id="UP001626550">
    <property type="component" value="Unassembled WGS sequence"/>
</dbReference>
<feature type="domain" description="Thioredoxin" evidence="2">
    <location>
        <begin position="237"/>
        <end position="385"/>
    </location>
</feature>
<sequence>MSSDKGVVELNEDSFKSLIDKPESASLIMFYAPWCGHCTSAKPEFAKAAKALEYDPNVNFAMINCEDDKNKKFCEHQSIEGFPTIKLFYNGKFVEEYVDENKETKFVNYMKNPPKNPEEAKQASSKLSETAETTWMPHVTYYSAANFSDIGKFDQTVVFFYAPWCPHCQQSKPKYDEAAKKLNSPPKTVLAAMNYFCSKVKIEGYPTVRYYKKGEFWADFEDLITEESIIKFLKNPPKEQQKLMSFSEKYKDSLNEDSLSNSNHGEASIDWKTVLRPKNEEEFSKIAKGVNKVSVVLFYVPWCSFCQKFKPTFIKHSETISKEVPGAQVQLVAIDCEEKAFSSGSLCSTHSDKGYPTLSMFLDGKYKAEIKNREELVSEVKDFAKQLDVKPANHPKDEL</sequence>
<dbReference type="InterPro" id="IPR013766">
    <property type="entry name" value="Thioredoxin_domain"/>
</dbReference>
<dbReference type="InterPro" id="IPR017937">
    <property type="entry name" value="Thioredoxin_CS"/>
</dbReference>
<evidence type="ECO:0000259" key="2">
    <source>
        <dbReference type="PROSITE" id="PS51352"/>
    </source>
</evidence>
<dbReference type="InterPro" id="IPR036249">
    <property type="entry name" value="Thioredoxin-like_sf"/>
</dbReference>
<gene>
    <name evidence="3" type="ORF">Ciccas_002060</name>
</gene>
<dbReference type="InterPro" id="IPR051063">
    <property type="entry name" value="PDI"/>
</dbReference>
<feature type="domain" description="Thioredoxin" evidence="2">
    <location>
        <begin position="130"/>
        <end position="235"/>
    </location>
</feature>
<comment type="similarity">
    <text evidence="1">Belongs to the protein disulfide isomerase family.</text>
</comment>
<evidence type="ECO:0000313" key="3">
    <source>
        <dbReference type="EMBL" id="KAL3319272.1"/>
    </source>
</evidence>
<dbReference type="AlphaFoldDB" id="A0ABD2QIV3"/>
<keyword evidence="4" id="KW-1185">Reference proteome</keyword>
<dbReference type="Pfam" id="PF00085">
    <property type="entry name" value="Thioredoxin"/>
    <property type="match status" value="3"/>
</dbReference>
<dbReference type="Gene3D" id="3.40.30.10">
    <property type="entry name" value="Glutaredoxin"/>
    <property type="match status" value="3"/>
</dbReference>
<protein>
    <recommendedName>
        <fullName evidence="2">Thioredoxin domain-containing protein</fullName>
    </recommendedName>
</protein>
<dbReference type="PANTHER" id="PTHR45672">
    <property type="entry name" value="PROTEIN DISULFIDE-ISOMERASE C17H9.14C-RELATED"/>
    <property type="match status" value="1"/>
</dbReference>
<dbReference type="PROSITE" id="PS00194">
    <property type="entry name" value="THIOREDOXIN_1"/>
    <property type="match status" value="1"/>
</dbReference>
<evidence type="ECO:0000256" key="1">
    <source>
        <dbReference type="ARBA" id="ARBA00006347"/>
    </source>
</evidence>
<comment type="caution">
    <text evidence="3">The sequence shown here is derived from an EMBL/GenBank/DDBJ whole genome shotgun (WGS) entry which is preliminary data.</text>
</comment>
<dbReference type="PANTHER" id="PTHR45672:SF2">
    <property type="entry name" value="PROTEIN DISULFIDE-ISOMERASE A5"/>
    <property type="match status" value="1"/>
</dbReference>
<accession>A0ABD2QIV3</accession>
<name>A0ABD2QIV3_9PLAT</name>
<evidence type="ECO:0000313" key="4">
    <source>
        <dbReference type="Proteomes" id="UP001626550"/>
    </source>
</evidence>
<dbReference type="CDD" id="cd02961">
    <property type="entry name" value="PDI_a_family"/>
    <property type="match status" value="2"/>
</dbReference>